<accession>A0AAE7RC85</accession>
<organism evidence="2 3">
    <name type="scientific">Agrobacterium rubi</name>
    <dbReference type="NCBI Taxonomy" id="28099"/>
    <lineage>
        <taxon>Bacteria</taxon>
        <taxon>Pseudomonadati</taxon>
        <taxon>Pseudomonadota</taxon>
        <taxon>Alphaproteobacteria</taxon>
        <taxon>Hyphomicrobiales</taxon>
        <taxon>Rhizobiaceae</taxon>
        <taxon>Rhizobium/Agrobacterium group</taxon>
        <taxon>Agrobacterium</taxon>
    </lineage>
</organism>
<reference evidence="2" key="2">
    <citation type="submission" date="2020-02" db="EMBL/GenBank/DDBJ databases">
        <title>Unexpected conservation and global transmission of agrobacterial virulence plasmids.</title>
        <authorList>
            <person name="Weisberg A.J."/>
            <person name="Davis E.W. II"/>
            <person name="Tabima J.R."/>
            <person name="Belcher M.S."/>
            <person name="Miller M."/>
            <person name="Kuo C.-H."/>
            <person name="Loper J.E."/>
            <person name="Grunwald N.J."/>
            <person name="Putnam M.L."/>
            <person name="Chang J.H."/>
        </authorList>
    </citation>
    <scope>NUCLEOTIDE SEQUENCE</scope>
    <source>
        <strain evidence="2">W2/73</strain>
    </source>
</reference>
<gene>
    <name evidence="1" type="ORF">G6L72_06100</name>
    <name evidence="2" type="ORF">G6M88_13655</name>
</gene>
<evidence type="ECO:0008006" key="5">
    <source>
        <dbReference type="Google" id="ProtNLM"/>
    </source>
</evidence>
<dbReference type="Proteomes" id="UP000663912">
    <property type="component" value="Chromosome 1"/>
</dbReference>
<protein>
    <recommendedName>
        <fullName evidence="5">Transposase</fullName>
    </recommendedName>
</protein>
<proteinExistence type="predicted"/>
<dbReference type="EMBL" id="CP049206">
    <property type="protein sequence ID" value="QTG01369.1"/>
    <property type="molecule type" value="Genomic_DNA"/>
</dbReference>
<sequence>MSNNLVVPGNITILPLPLKSSELRQVENLWQFIRQNWLSNWTFKSDEDIINHCCDAWRKLESQPWRIMPIGHRKWA</sequence>
<evidence type="ECO:0000313" key="3">
    <source>
        <dbReference type="Proteomes" id="UP000663912"/>
    </source>
</evidence>
<reference evidence="1 4" key="1">
    <citation type="journal article" date="2020" name="Science">
        <title>Unexpected conservation and global transmission of agrobacterial virulence plasmids.</title>
        <authorList>
            <person name="Weisberg A.J."/>
            <person name="Davis E.W. 2nd"/>
            <person name="Tabima J."/>
            <person name="Belcher M.S."/>
            <person name="Miller M."/>
            <person name="Kuo C.H."/>
            <person name="Loper J.E."/>
            <person name="Grunwald N.J."/>
            <person name="Putnam M.L."/>
            <person name="Chang J.H."/>
        </authorList>
    </citation>
    <scope>NUCLEOTIDE SEQUENCE [LARGE SCALE GENOMIC DNA]</scope>
    <source>
        <strain evidence="1 4">A19/93</strain>
    </source>
</reference>
<dbReference type="KEGG" id="arui:G6M88_13655"/>
<dbReference type="AlphaFoldDB" id="A0AAE7RC85"/>
<evidence type="ECO:0000313" key="1">
    <source>
        <dbReference type="EMBL" id="NTF36288.1"/>
    </source>
</evidence>
<evidence type="ECO:0000313" key="2">
    <source>
        <dbReference type="EMBL" id="QTG01369.1"/>
    </source>
</evidence>
<dbReference type="RefSeq" id="WP_083212771.1">
    <property type="nucleotide sequence ID" value="NZ_CP049206.1"/>
</dbReference>
<name>A0AAE7RC85_9HYPH</name>
<keyword evidence="4" id="KW-1185">Reference proteome</keyword>
<dbReference type="Proteomes" id="UP000822331">
    <property type="component" value="Unassembled WGS sequence"/>
</dbReference>
<evidence type="ECO:0000313" key="4">
    <source>
        <dbReference type="Proteomes" id="UP000822331"/>
    </source>
</evidence>
<dbReference type="EMBL" id="JAAMCP010000004">
    <property type="protein sequence ID" value="NTF36288.1"/>
    <property type="molecule type" value="Genomic_DNA"/>
</dbReference>